<organism evidence="6 7">
    <name type="scientific">Hydrogenophaga laconesensis</name>
    <dbReference type="NCBI Taxonomy" id="1805971"/>
    <lineage>
        <taxon>Bacteria</taxon>
        <taxon>Pseudomonadati</taxon>
        <taxon>Pseudomonadota</taxon>
        <taxon>Betaproteobacteria</taxon>
        <taxon>Burkholderiales</taxon>
        <taxon>Comamonadaceae</taxon>
        <taxon>Hydrogenophaga</taxon>
    </lineage>
</organism>
<dbReference type="EMBL" id="JAVDWE010000018">
    <property type="protein sequence ID" value="MDR7097029.1"/>
    <property type="molecule type" value="Genomic_DNA"/>
</dbReference>
<accession>A0ABU1VHR8</accession>
<reference evidence="6 7" key="1">
    <citation type="submission" date="2023-07" db="EMBL/GenBank/DDBJ databases">
        <title>Sorghum-associated microbial communities from plants grown in Nebraska, USA.</title>
        <authorList>
            <person name="Schachtman D."/>
        </authorList>
    </citation>
    <scope>NUCLEOTIDE SEQUENCE [LARGE SCALE GENOMIC DNA]</scope>
    <source>
        <strain evidence="6 7">BE240</strain>
    </source>
</reference>
<feature type="domain" description="HTH lysR-type" evidence="5">
    <location>
        <begin position="6"/>
        <end position="63"/>
    </location>
</feature>
<sequence length="308" mass="33575">MKSLRIELRLWRQFVVLAEELHFGRAAARLHMTQPPLTQAIAGLEEALGVRLFDRTRRSVALTPAGAALLPEVRDLLARAQALPELARAAAAGELGRLRLAFVSTVGFELLPRWVRAFRQRWPQVALELIEATGDVQLELLSRGEVDAGMMLHSPGLMAPGLAQARVASEPLVAALPESHPLAAQQHPGLVALLDEPLVIFPRRILPTLHDAIFALYHAAGRAPLVAQEAIQMQTIVNLVSAGLGLAWVPQSVRQFQRPGVVYRSPRASRGRTVPACETSLVWHADAVSPALTHFIDFARAQGARQAE</sequence>
<evidence type="ECO:0000256" key="1">
    <source>
        <dbReference type="ARBA" id="ARBA00009437"/>
    </source>
</evidence>
<dbReference type="InterPro" id="IPR005119">
    <property type="entry name" value="LysR_subst-bd"/>
</dbReference>
<keyword evidence="7" id="KW-1185">Reference proteome</keyword>
<dbReference type="PANTHER" id="PTHR30346:SF0">
    <property type="entry name" value="HCA OPERON TRANSCRIPTIONAL ACTIVATOR HCAR"/>
    <property type="match status" value="1"/>
</dbReference>
<dbReference type="InterPro" id="IPR036388">
    <property type="entry name" value="WH-like_DNA-bd_sf"/>
</dbReference>
<dbReference type="Proteomes" id="UP001265550">
    <property type="component" value="Unassembled WGS sequence"/>
</dbReference>
<dbReference type="Gene3D" id="1.10.10.10">
    <property type="entry name" value="Winged helix-like DNA-binding domain superfamily/Winged helix DNA-binding domain"/>
    <property type="match status" value="1"/>
</dbReference>
<dbReference type="InterPro" id="IPR036390">
    <property type="entry name" value="WH_DNA-bd_sf"/>
</dbReference>
<keyword evidence="2" id="KW-0805">Transcription regulation</keyword>
<evidence type="ECO:0000313" key="7">
    <source>
        <dbReference type="Proteomes" id="UP001265550"/>
    </source>
</evidence>
<keyword evidence="4" id="KW-0804">Transcription</keyword>
<keyword evidence="3 6" id="KW-0238">DNA-binding</keyword>
<evidence type="ECO:0000256" key="4">
    <source>
        <dbReference type="ARBA" id="ARBA00023163"/>
    </source>
</evidence>
<evidence type="ECO:0000256" key="3">
    <source>
        <dbReference type="ARBA" id="ARBA00023125"/>
    </source>
</evidence>
<comment type="similarity">
    <text evidence="1">Belongs to the LysR transcriptional regulatory family.</text>
</comment>
<dbReference type="SUPFAM" id="SSF53850">
    <property type="entry name" value="Periplasmic binding protein-like II"/>
    <property type="match status" value="1"/>
</dbReference>
<dbReference type="Pfam" id="PF00126">
    <property type="entry name" value="HTH_1"/>
    <property type="match status" value="1"/>
</dbReference>
<evidence type="ECO:0000256" key="2">
    <source>
        <dbReference type="ARBA" id="ARBA00023015"/>
    </source>
</evidence>
<dbReference type="SUPFAM" id="SSF46785">
    <property type="entry name" value="Winged helix' DNA-binding domain"/>
    <property type="match status" value="1"/>
</dbReference>
<protein>
    <submittedName>
        <fullName evidence="6">DNA-binding transcriptional LysR family regulator</fullName>
    </submittedName>
</protein>
<dbReference type="GO" id="GO:0003677">
    <property type="term" value="F:DNA binding"/>
    <property type="evidence" value="ECO:0007669"/>
    <property type="project" value="UniProtKB-KW"/>
</dbReference>
<dbReference type="PANTHER" id="PTHR30346">
    <property type="entry name" value="TRANSCRIPTIONAL DUAL REGULATOR HCAR-RELATED"/>
    <property type="match status" value="1"/>
</dbReference>
<dbReference type="PRINTS" id="PR00039">
    <property type="entry name" value="HTHLYSR"/>
</dbReference>
<dbReference type="Pfam" id="PF03466">
    <property type="entry name" value="LysR_substrate"/>
    <property type="match status" value="1"/>
</dbReference>
<dbReference type="InterPro" id="IPR000847">
    <property type="entry name" value="LysR_HTH_N"/>
</dbReference>
<dbReference type="RefSeq" id="WP_310309584.1">
    <property type="nucleotide sequence ID" value="NZ_JAVDWE010000018.1"/>
</dbReference>
<comment type="caution">
    <text evidence="6">The sequence shown here is derived from an EMBL/GenBank/DDBJ whole genome shotgun (WGS) entry which is preliminary data.</text>
</comment>
<dbReference type="Gene3D" id="3.40.190.10">
    <property type="entry name" value="Periplasmic binding protein-like II"/>
    <property type="match status" value="2"/>
</dbReference>
<gene>
    <name evidence="6" type="ORF">J2X09_004798</name>
</gene>
<name>A0ABU1VHR8_9BURK</name>
<evidence type="ECO:0000313" key="6">
    <source>
        <dbReference type="EMBL" id="MDR7097029.1"/>
    </source>
</evidence>
<proteinExistence type="inferred from homology"/>
<evidence type="ECO:0000259" key="5">
    <source>
        <dbReference type="PROSITE" id="PS50931"/>
    </source>
</evidence>
<dbReference type="PROSITE" id="PS50931">
    <property type="entry name" value="HTH_LYSR"/>
    <property type="match status" value="1"/>
</dbReference>